<organism evidence="1">
    <name type="scientific">marine sediment metagenome</name>
    <dbReference type="NCBI Taxonomy" id="412755"/>
    <lineage>
        <taxon>unclassified sequences</taxon>
        <taxon>metagenomes</taxon>
        <taxon>ecological metagenomes</taxon>
    </lineage>
</organism>
<name>A0A0F9T7W0_9ZZZZ</name>
<proteinExistence type="predicted"/>
<accession>A0A0F9T7W0</accession>
<evidence type="ECO:0008006" key="2">
    <source>
        <dbReference type="Google" id="ProtNLM"/>
    </source>
</evidence>
<sequence length="187" mass="21980">MKYFERNHDYLLELAEDETIQVPITQYAGNDFISLGMGTITIRKHYAWDGSSIPFKRLAQRLTFGKYDPDKYCKEASLVHDAFYQLMRSKLLSRSHKDSIDRLYERMCIEGATKIIFDESHAARIKILKSNLTNKQKTRKLTSLTKKQNRLLNGLPGWAARRYWAVKHFGARTLKPRYYPEKKILET</sequence>
<reference evidence="1" key="1">
    <citation type="journal article" date="2015" name="Nature">
        <title>Complex archaea that bridge the gap between prokaryotes and eukaryotes.</title>
        <authorList>
            <person name="Spang A."/>
            <person name="Saw J.H."/>
            <person name="Jorgensen S.L."/>
            <person name="Zaremba-Niedzwiedzka K."/>
            <person name="Martijn J."/>
            <person name="Lind A.E."/>
            <person name="van Eijk R."/>
            <person name="Schleper C."/>
            <person name="Guy L."/>
            <person name="Ettema T.J."/>
        </authorList>
    </citation>
    <scope>NUCLEOTIDE SEQUENCE</scope>
</reference>
<protein>
    <recommendedName>
        <fullName evidence="2">DUF1353 domain-containing protein</fullName>
    </recommendedName>
</protein>
<dbReference type="AlphaFoldDB" id="A0A0F9T7W0"/>
<dbReference type="EMBL" id="LAZR01000282">
    <property type="protein sequence ID" value="KKN77265.1"/>
    <property type="molecule type" value="Genomic_DNA"/>
</dbReference>
<gene>
    <name evidence="1" type="ORF">LCGC14_0362430</name>
</gene>
<comment type="caution">
    <text evidence="1">The sequence shown here is derived from an EMBL/GenBank/DDBJ whole genome shotgun (WGS) entry which is preliminary data.</text>
</comment>
<evidence type="ECO:0000313" key="1">
    <source>
        <dbReference type="EMBL" id="KKN77265.1"/>
    </source>
</evidence>